<reference evidence="2 3" key="1">
    <citation type="journal article" date="2014" name="BMC Genomics">
        <title>Genome and secretome analysis of the hemibiotrophic fungal pathogen, Moniliophthora roreri, which causes frosty pod rot disease of cacao: mechanisms of the biotrophic and necrotrophic phases.</title>
        <authorList>
            <person name="Meinhardt L.W."/>
            <person name="Costa G.G.L."/>
            <person name="Thomazella D.P.T."/>
            <person name="Teixeira P.J.P.L."/>
            <person name="Carazzolle M.F."/>
            <person name="Schuster S.C."/>
            <person name="Carlson J.E."/>
            <person name="Guiltinan M.J."/>
            <person name="Mieczkowski P."/>
            <person name="Farmer A."/>
            <person name="Ramaraj T."/>
            <person name="Crozier J."/>
            <person name="Davis R.E."/>
            <person name="Shao J."/>
            <person name="Melnick R.L."/>
            <person name="Pereira G.A.G."/>
            <person name="Bailey B.A."/>
        </authorList>
    </citation>
    <scope>NUCLEOTIDE SEQUENCE [LARGE SCALE GENOMIC DNA]</scope>
    <source>
        <strain evidence="2 3">MCA 2997</strain>
    </source>
</reference>
<gene>
    <name evidence="2" type="ORF">Moror_7301</name>
</gene>
<dbReference type="InterPro" id="IPR012258">
    <property type="entry name" value="Acyl-CoA_oxidase"/>
</dbReference>
<comment type="caution">
    <text evidence="2">The sequence shown here is derived from an EMBL/GenBank/DDBJ whole genome shotgun (WGS) entry which is preliminary data.</text>
</comment>
<evidence type="ECO:0000313" key="2">
    <source>
        <dbReference type="EMBL" id="ESK96160.1"/>
    </source>
</evidence>
<accession>V2XUG9</accession>
<protein>
    <submittedName>
        <fullName evidence="2">Acyl-oxidase</fullName>
    </submittedName>
</protein>
<dbReference type="OrthoDB" id="538336at2759"/>
<dbReference type="InterPro" id="IPR055060">
    <property type="entry name" value="ACOX_C_alpha1"/>
</dbReference>
<dbReference type="GO" id="GO:0003997">
    <property type="term" value="F:acyl-CoA oxidase activity"/>
    <property type="evidence" value="ECO:0007669"/>
    <property type="project" value="InterPro"/>
</dbReference>
<dbReference type="SUPFAM" id="SSF47203">
    <property type="entry name" value="Acyl-CoA dehydrogenase C-terminal domain-like"/>
    <property type="match status" value="1"/>
</dbReference>
<dbReference type="STRING" id="1381753.V2XUG9"/>
<dbReference type="AlphaFoldDB" id="V2XUG9"/>
<dbReference type="PANTHER" id="PTHR10909">
    <property type="entry name" value="ELECTRON TRANSPORT OXIDOREDUCTASE"/>
    <property type="match status" value="1"/>
</dbReference>
<dbReference type="GO" id="GO:0071949">
    <property type="term" value="F:FAD binding"/>
    <property type="evidence" value="ECO:0007669"/>
    <property type="project" value="InterPro"/>
</dbReference>
<dbReference type="GO" id="GO:0055088">
    <property type="term" value="P:lipid homeostasis"/>
    <property type="evidence" value="ECO:0007669"/>
    <property type="project" value="TreeGrafter"/>
</dbReference>
<dbReference type="InterPro" id="IPR009100">
    <property type="entry name" value="AcylCoA_DH/oxidase_NM_dom_sf"/>
</dbReference>
<dbReference type="Gene3D" id="2.40.110.10">
    <property type="entry name" value="Butyryl-CoA Dehydrogenase, subunit A, domain 2"/>
    <property type="match status" value="1"/>
</dbReference>
<proteinExistence type="predicted"/>
<sequence length="559" mass="61938">MSRTTSELACTSLWRTRTENLSFEQHISLSYDRCRSIVNAFKLTKDDILNLSEKYWAFQTDPIHAIDAGVLTLLNIHYNLCTGTLATYASDRPDIAALVEKLLRFEISGQYCLTEIGHGLDVINMETTAVMLSNGDFLLDTPVPEAAKYMPPTSPCGIPVVAVVFARLIVNGEDRGIRPFVVHLSDGYNMNRNIICKVLPPRGGSRPFKHTLTYFKQVRLPPTALLGTPEREKDARAAFFKNIFRVISGTLCMGASALSGMRVSCYIAGRYSLRRKVTDSFTGRPRAIINFSTQYIPVLTSIAQTLVMQAYTETARLSFVEAKGDISRQHLIASIFKATIYQFALSIPLVLGDRCGAQGLSAVNQLSVIHADLRGGAIAEGDILVTSIRFAVEIILGRIQPPPATDPTSVLYKHEQASINGLRWFLKSSTSHRDPEFEHHSLPQCQALMVAIGVRLAYESAMAANIDQRVLDLFIASVMKLDPAWYSESAGISRGDQHRMEVDCAMALLPQLESLLAKLDVQEYIMAPIVSDQSWNAFVNSLQTLGYAEQEEPWVSSHL</sequence>
<evidence type="ECO:0000259" key="1">
    <source>
        <dbReference type="Pfam" id="PF22924"/>
    </source>
</evidence>
<evidence type="ECO:0000313" key="3">
    <source>
        <dbReference type="Proteomes" id="UP000017559"/>
    </source>
</evidence>
<dbReference type="Gene3D" id="1.20.140.10">
    <property type="entry name" value="Butyryl-CoA Dehydrogenase, subunit A, domain 3"/>
    <property type="match status" value="1"/>
</dbReference>
<feature type="domain" description="Acyl-CoA oxidase C-alpha1" evidence="1">
    <location>
        <begin position="254"/>
        <end position="386"/>
    </location>
</feature>
<dbReference type="Pfam" id="PF22924">
    <property type="entry name" value="ACOX_C_alpha1"/>
    <property type="match status" value="1"/>
</dbReference>
<dbReference type="PANTHER" id="PTHR10909:SF382">
    <property type="entry name" value="ACYL-COENZYME A OXIDASE"/>
    <property type="match status" value="1"/>
</dbReference>
<dbReference type="SUPFAM" id="SSF56645">
    <property type="entry name" value="Acyl-CoA dehydrogenase NM domain-like"/>
    <property type="match status" value="1"/>
</dbReference>
<dbReference type="EMBL" id="AWSO01000054">
    <property type="protein sequence ID" value="ESK96160.1"/>
    <property type="molecule type" value="Genomic_DNA"/>
</dbReference>
<dbReference type="KEGG" id="mrr:Moror_7301"/>
<dbReference type="InterPro" id="IPR036250">
    <property type="entry name" value="AcylCo_DH-like_C"/>
</dbReference>
<dbReference type="InterPro" id="IPR046373">
    <property type="entry name" value="Acyl-CoA_Oxase/DH_mid-dom_sf"/>
</dbReference>
<keyword evidence="3" id="KW-1185">Reference proteome</keyword>
<dbReference type="GO" id="GO:0005777">
    <property type="term" value="C:peroxisome"/>
    <property type="evidence" value="ECO:0007669"/>
    <property type="project" value="InterPro"/>
</dbReference>
<dbReference type="Proteomes" id="UP000017559">
    <property type="component" value="Unassembled WGS sequence"/>
</dbReference>
<dbReference type="GO" id="GO:0005504">
    <property type="term" value="F:fatty acid binding"/>
    <property type="evidence" value="ECO:0007669"/>
    <property type="project" value="TreeGrafter"/>
</dbReference>
<dbReference type="GO" id="GO:0033540">
    <property type="term" value="P:fatty acid beta-oxidation using acyl-CoA oxidase"/>
    <property type="evidence" value="ECO:0007669"/>
    <property type="project" value="TreeGrafter"/>
</dbReference>
<organism evidence="2 3">
    <name type="scientific">Moniliophthora roreri (strain MCA 2997)</name>
    <name type="common">Cocoa frosty pod rot fungus</name>
    <name type="synonym">Crinipellis roreri</name>
    <dbReference type="NCBI Taxonomy" id="1381753"/>
    <lineage>
        <taxon>Eukaryota</taxon>
        <taxon>Fungi</taxon>
        <taxon>Dikarya</taxon>
        <taxon>Basidiomycota</taxon>
        <taxon>Agaricomycotina</taxon>
        <taxon>Agaricomycetes</taxon>
        <taxon>Agaricomycetidae</taxon>
        <taxon>Agaricales</taxon>
        <taxon>Marasmiineae</taxon>
        <taxon>Marasmiaceae</taxon>
        <taxon>Moniliophthora</taxon>
    </lineage>
</organism>
<dbReference type="HOGENOM" id="CLU_028041_1_0_1"/>
<name>V2XUG9_MONRO</name>